<reference evidence="3 4" key="1">
    <citation type="submission" date="2016-12" db="EMBL/GenBank/DDBJ databases">
        <authorList>
            <person name="Song W.-J."/>
            <person name="Kurnit D.M."/>
        </authorList>
    </citation>
    <scope>NUCLEOTIDE SEQUENCE [LARGE SCALE GENOMIC DNA]</scope>
    <source>
        <strain evidence="3 4">DSM 18488</strain>
    </source>
</reference>
<evidence type="ECO:0000313" key="3">
    <source>
        <dbReference type="EMBL" id="SHO45715.1"/>
    </source>
</evidence>
<keyword evidence="4" id="KW-1185">Reference proteome</keyword>
<sequence>MYKCTPHKHSHLRWFAYILCSSVLWFVPTKALAASCEDYTATPPFLTTTIKPNVLFMLDNSGSMKNPVYDQGASYNKDCTTTAGTGYNPSKTYFGMFDSGKKYTYDPTIPVDSSSYFGAGAPYSIVDSSNNPAIDTTSTGAFTEDTSDPGCTPAAGTNCWDGNFLNWLVTRRTDAARKVLIGGKTENRSGYEYKGAGNGTFWKIVGNNEPSDRDICKTDTNLGNYTPIPNSTRVLIHSPADKGEIQSSYDPYAKILPIDNFNITNVDGDVIGEVMNIKVSSDPLSITSINKYIHPIIVAAPPENGEDPTTVRIINNSSPNSYATFDIKLQDWTANPLYDADNDPAHPKEPITYVILERGVHLLPKSGGGTLKIVADETLLEEDNVKFNTLKYPTTLPHTSLNNPVVIASISSENDSTPVTTRIQGVTNTEFKIALQRAQADTHNHPKETVSFMAMEQGVTTGSLRLAAATAVDSIDRTFKTVTFPASISAGAFLAAMQTFNDSDTANLRFRNFTTSSVDLKVEEEQSYEENTVHTAEDVGFIAFEIPEPSASYNIALITDEEPKGLVHSIESKVRTGISFYRYQKTDQDKNPDDPEINGLETSLYDGEWAHGGTLRLAIPSNPFLKKNNDIPSYRYIDTPVKAATSTIVDAIEHYPLVWGTTPLAENLYEVGRYFSQIPPYYDDKPTIGSETNYLVYDKDAPASDPASDTIWDPYIYTMDGITKKIRCAKSYVIILTDGYPYRDDNVPAEIVGTSAVDNDDYDTDGVYNSNRNDNDCFDDSFDGNKCQDNLDDVAKYLYEDTLAGDFRDLRPTDPDLPLRQHLEVYTVAFGSSTIPDILVDTANNANGEAYAAEDGEELTVALTSAITSILKRTSAGSSISVLSERATLGSLINQALFFPSKTFTDGTDSYDVDWTGALNGYWFYNSRTISNIRENNTDPLGYYTLDIFDDKIIDFKIDAEGSLRIDYYKAINEGSHNDGALDPNSGPGDTAGPEGTYDSIDDVHRVFEAGEILKDRTVDADPNLIADSGRRYIYAVTEVGTAAEFVQSNFASFDSLFNLTPTSTPECLGETDTPAHKETASKNLISYIRGASDNFTSQANITQKCRNRQVDSTGNLWKLGDIIYSTPQPVNYDTGSDKFSLLFTGANDGMLHAFKLGRLRKDKASTGQAVALCDSNTGDCTNNEIGEEAWAFMPRNAMPYLQFLADPEYKHIYTVDLPPYIIETSDKKILIGGMRFGGATGCTYEQGNSSYWCGDTNKDGIIDVDPDGNPLQAVPPDISPENVTAASPGLSSYFALDITDPYNPIFLWEFTDPSMGYSYSGPAVISRQIGNINQKYVMFLSGPLNAKGYTTAGQDLKIYILKLSPADFTIQEVFKLDGNDEDGFVKESALSNLDSAFGGRLFTNGIDYNNDGSTDAVFFGVNWLASNDWKGNVFLVAPTNDDPITDPGGRSETTSWEFGKMFNQGQAPITSKIEHGLCYENNYLYFGSGRWFYKTDTPGQNPNDTNSLWGIEIDNCLKNLSDNDDRTKCTSTLNRAHNSHLADDLCENDGTLNQDNEVSWQMSNMAANTGGDFFMERTITDPTYYSNIAFFTTMQPSSDLCDFGGRTRIWAFNCRTGHNMFDGCSGVTTTPPPASLLLQLSGGNIEDARLNESKFSEEDNYTTGWFKGVPPESGTPIVPYSGKFNGEILLWIER</sequence>
<dbReference type="STRING" id="1121416.SAMN02745220_01183"/>
<gene>
    <name evidence="3" type="ORF">SAMN02745220_01183</name>
</gene>
<dbReference type="Proteomes" id="UP000184603">
    <property type="component" value="Unassembled WGS sequence"/>
</dbReference>
<name>A0A1M7Y1L9_9BACT</name>
<dbReference type="OrthoDB" id="7156875at2"/>
<dbReference type="RefSeq" id="WP_073612526.1">
    <property type="nucleotide sequence ID" value="NZ_FRFE01000004.1"/>
</dbReference>
<accession>A0A1M7Y1L9</accession>
<evidence type="ECO:0000256" key="2">
    <source>
        <dbReference type="SAM" id="SignalP"/>
    </source>
</evidence>
<feature type="signal peptide" evidence="2">
    <location>
        <begin position="1"/>
        <end position="33"/>
    </location>
</feature>
<keyword evidence="2" id="KW-0732">Signal</keyword>
<evidence type="ECO:0000256" key="1">
    <source>
        <dbReference type="SAM" id="MobiDB-lite"/>
    </source>
</evidence>
<feature type="region of interest" description="Disordered" evidence="1">
    <location>
        <begin position="977"/>
        <end position="998"/>
    </location>
</feature>
<evidence type="ECO:0000313" key="4">
    <source>
        <dbReference type="Proteomes" id="UP000184603"/>
    </source>
</evidence>
<feature type="chain" id="PRO_5013088146" evidence="2">
    <location>
        <begin position="34"/>
        <end position="1695"/>
    </location>
</feature>
<proteinExistence type="predicted"/>
<dbReference type="EMBL" id="FRFE01000004">
    <property type="protein sequence ID" value="SHO45715.1"/>
    <property type="molecule type" value="Genomic_DNA"/>
</dbReference>
<protein>
    <submittedName>
        <fullName evidence="3">Type IV pilus assembly protein PilY1</fullName>
    </submittedName>
</protein>
<organism evidence="3 4">
    <name type="scientific">Desulfopila aestuarii DSM 18488</name>
    <dbReference type="NCBI Taxonomy" id="1121416"/>
    <lineage>
        <taxon>Bacteria</taxon>
        <taxon>Pseudomonadati</taxon>
        <taxon>Thermodesulfobacteriota</taxon>
        <taxon>Desulfobulbia</taxon>
        <taxon>Desulfobulbales</taxon>
        <taxon>Desulfocapsaceae</taxon>
        <taxon>Desulfopila</taxon>
    </lineage>
</organism>